<keyword evidence="12 26" id="KW-1133">Transmembrane helix</keyword>
<dbReference type="GO" id="GO:0000139">
    <property type="term" value="C:Golgi membrane"/>
    <property type="evidence" value="ECO:0007669"/>
    <property type="project" value="UniProtKB-SubCell"/>
</dbReference>
<comment type="catalytic activity">
    <reaction evidence="22">
        <text>an N(4)-{beta-D-GlcNAc-(1-&gt;2)-alpha-D-Man-(1-&gt;3)-[alpha-D-Man-(1-&gt;6)]-beta-D-Man-(1-&gt;4)-beta-D-GlcNAc-(1-&gt;4)-beta-D-GlcNAc}-L-asparaginyl-[protein] + UDP-N-acetyl-alpha-D-glucosamine = N(4)-{beta-D-GlcNAc-(1-&gt;2)-alpha-D-Man-(1-&gt;3)-[beta-D-GlcNAc-(1-&gt;2)-alpha-D-Man-(1-&gt;6)]-beta-D-Man-(1-&gt;4)-beta-D-GlcNAc-(1-&gt;4)-beta-D-GlcNAc}-L-asparaginyl-[protein] + UDP + H(+)</text>
        <dbReference type="Rhea" id="RHEA:12941"/>
        <dbReference type="Rhea" id="RHEA-COMP:13526"/>
        <dbReference type="Rhea" id="RHEA-COMP:14369"/>
        <dbReference type="ChEBI" id="CHEBI:15378"/>
        <dbReference type="ChEBI" id="CHEBI:57705"/>
        <dbReference type="ChEBI" id="CHEBI:58223"/>
        <dbReference type="ChEBI" id="CHEBI:60615"/>
        <dbReference type="ChEBI" id="CHEBI:60651"/>
        <dbReference type="EC" id="2.4.1.143"/>
    </reaction>
</comment>
<dbReference type="Proteomes" id="UP000801492">
    <property type="component" value="Unassembled WGS sequence"/>
</dbReference>
<evidence type="ECO:0000256" key="10">
    <source>
        <dbReference type="ARBA" id="ARBA00022723"/>
    </source>
</evidence>
<evidence type="ECO:0000256" key="6">
    <source>
        <dbReference type="ARBA" id="ARBA00014817"/>
    </source>
</evidence>
<organism evidence="27 28">
    <name type="scientific">Ignelater luminosus</name>
    <name type="common">Cucubano</name>
    <name type="synonym">Pyrophorus luminosus</name>
    <dbReference type="NCBI Taxonomy" id="2038154"/>
    <lineage>
        <taxon>Eukaryota</taxon>
        <taxon>Metazoa</taxon>
        <taxon>Ecdysozoa</taxon>
        <taxon>Arthropoda</taxon>
        <taxon>Hexapoda</taxon>
        <taxon>Insecta</taxon>
        <taxon>Pterygota</taxon>
        <taxon>Neoptera</taxon>
        <taxon>Endopterygota</taxon>
        <taxon>Coleoptera</taxon>
        <taxon>Polyphaga</taxon>
        <taxon>Elateriformia</taxon>
        <taxon>Elateroidea</taxon>
        <taxon>Elateridae</taxon>
        <taxon>Agrypninae</taxon>
        <taxon>Pyrophorini</taxon>
        <taxon>Ignelater</taxon>
    </lineage>
</organism>
<feature type="disulfide bond" evidence="25">
    <location>
        <begin position="316"/>
        <end position="414"/>
    </location>
</feature>
<evidence type="ECO:0000256" key="4">
    <source>
        <dbReference type="ARBA" id="ARBA00011011"/>
    </source>
</evidence>
<dbReference type="EMBL" id="VTPC01002611">
    <property type="protein sequence ID" value="KAF2899826.1"/>
    <property type="molecule type" value="Genomic_DNA"/>
</dbReference>
<evidence type="ECO:0000256" key="3">
    <source>
        <dbReference type="ARBA" id="ARBA00004922"/>
    </source>
</evidence>
<dbReference type="Gene3D" id="3.90.550.10">
    <property type="entry name" value="Spore Coat Polysaccharide Biosynthesis Protein SpsA, Chain A"/>
    <property type="match status" value="1"/>
</dbReference>
<reference evidence="27" key="1">
    <citation type="submission" date="2019-08" db="EMBL/GenBank/DDBJ databases">
        <title>The genome of the North American firefly Photinus pyralis.</title>
        <authorList>
            <consortium name="Photinus pyralis genome working group"/>
            <person name="Fallon T.R."/>
            <person name="Sander Lower S.E."/>
            <person name="Weng J.-K."/>
        </authorList>
    </citation>
    <scope>NUCLEOTIDE SEQUENCE</scope>
    <source>
        <strain evidence="27">TRF0915ILg1</strain>
        <tissue evidence="27">Whole body</tissue>
    </source>
</reference>
<dbReference type="AlphaFoldDB" id="A0A8K0DAF9"/>
<evidence type="ECO:0000256" key="5">
    <source>
        <dbReference type="ARBA" id="ARBA00012613"/>
    </source>
</evidence>
<comment type="pathway">
    <text evidence="3">Protein modification; protein glycosylation.</text>
</comment>
<keyword evidence="16" id="KW-0325">Glycoprotein</keyword>
<keyword evidence="13" id="KW-0333">Golgi apparatus</keyword>
<keyword evidence="7" id="KW-0328">Glycosyltransferase</keyword>
<evidence type="ECO:0000256" key="14">
    <source>
        <dbReference type="ARBA" id="ARBA00023136"/>
    </source>
</evidence>
<evidence type="ECO:0000256" key="18">
    <source>
        <dbReference type="ARBA" id="ARBA00029663"/>
    </source>
</evidence>
<name>A0A8K0DAF9_IGNLU</name>
<evidence type="ECO:0000256" key="17">
    <source>
        <dbReference type="ARBA" id="ARBA00023211"/>
    </source>
</evidence>
<evidence type="ECO:0000256" key="25">
    <source>
        <dbReference type="PIRSR" id="PIRSR607754-3"/>
    </source>
</evidence>
<comment type="subcellular location">
    <subcellularLocation>
        <location evidence="2">Golgi apparatus membrane</location>
        <topology evidence="2">Single-pass type II membrane protein</topology>
    </subcellularLocation>
</comment>
<dbReference type="EC" id="2.4.1.143" evidence="5"/>
<dbReference type="GO" id="GO:0005795">
    <property type="term" value="C:Golgi stack"/>
    <property type="evidence" value="ECO:0007669"/>
    <property type="project" value="InterPro"/>
</dbReference>
<evidence type="ECO:0000256" key="1">
    <source>
        <dbReference type="ARBA" id="ARBA00001936"/>
    </source>
</evidence>
<evidence type="ECO:0000256" key="23">
    <source>
        <dbReference type="PIRSR" id="PIRSR607754-1"/>
    </source>
</evidence>
<dbReference type="GO" id="GO:0008455">
    <property type="term" value="F:alpha-1,6-mannosylglycoprotein 2-beta-N-acetylglucosaminyltransferase activity"/>
    <property type="evidence" value="ECO:0007669"/>
    <property type="project" value="UniProtKB-EC"/>
</dbReference>
<keyword evidence="28" id="KW-1185">Reference proteome</keyword>
<keyword evidence="8" id="KW-0808">Transferase</keyword>
<evidence type="ECO:0000256" key="21">
    <source>
        <dbReference type="ARBA" id="ARBA00032915"/>
    </source>
</evidence>
<protein>
    <recommendedName>
        <fullName evidence="6">Alpha-1,6-mannosyl-glycoprotein 2-beta-N-acetylglucosaminyltransferase</fullName>
        <ecNumber evidence="5">2.4.1.143</ecNumber>
    </recommendedName>
    <alternativeName>
        <fullName evidence="21">Beta-1,2-N-acetylglucosaminyltransferase II</fullName>
    </alternativeName>
    <alternativeName>
        <fullName evidence="20">GlcNAc-T II</fullName>
    </alternativeName>
    <alternativeName>
        <fullName evidence="19">Mannoside acetylglucosaminyltransferase 2</fullName>
    </alternativeName>
    <alternativeName>
        <fullName evidence="18">N-glycosyl-oligosaccharide-glycoprotein N-acetylglucosaminyltransferase II</fullName>
    </alternativeName>
</protein>
<evidence type="ECO:0000256" key="19">
    <source>
        <dbReference type="ARBA" id="ARBA00031203"/>
    </source>
</evidence>
<keyword evidence="17 24" id="KW-0464">Manganese</keyword>
<evidence type="ECO:0000256" key="2">
    <source>
        <dbReference type="ARBA" id="ARBA00004323"/>
    </source>
</evidence>
<evidence type="ECO:0000256" key="8">
    <source>
        <dbReference type="ARBA" id="ARBA00022679"/>
    </source>
</evidence>
<evidence type="ECO:0000256" key="15">
    <source>
        <dbReference type="ARBA" id="ARBA00023157"/>
    </source>
</evidence>
<evidence type="ECO:0000256" key="9">
    <source>
        <dbReference type="ARBA" id="ARBA00022692"/>
    </source>
</evidence>
<proteinExistence type="inferred from homology"/>
<feature type="binding site" evidence="23">
    <location>
        <position position="134"/>
    </location>
    <ligand>
        <name>substrate</name>
    </ligand>
</feature>
<feature type="disulfide bond" evidence="25">
    <location>
        <begin position="261"/>
        <end position="264"/>
    </location>
</feature>
<sequence length="420" mass="48987">MGQHRFKGDKVTKRQILRIIFVLFGILVILGAASLVLFITVFDATELDILEGEDTFYHSPSGDSPAVTNEIEEKVSIINSEETIRNEEIFGKLNNYSTVIVIQVHKHVTHLQNLLKSFQDADDIKDVLLIFSHDFFDEELNRLIKSIKFCRVMQIFYPHSIQIYPNVFPGMDPDDCTPNMNEQEALQKKCRNHYIDRTGKYRHPQLSQVKHHWWWKANRVFDLAKLETYDGWVLFLEEDNYVLKDFLYVLKLMKTAIKYSCRNCKVLALSSNSNNEKSSHHMGNYKVAITNRLSNLGMAFNRELWIEITKCKYSFCFYDDHNFDLSLRNVFRTCIPNAQHLVLYASRVFRLGSCVSRYRIGKCGENVNLAKVSKLVHDSTDYLFPERLHLISKQYNLSSRSYGRWGDPRDHALCLGMTIK</sequence>
<feature type="transmembrane region" description="Helical" evidence="26">
    <location>
        <begin position="20"/>
        <end position="42"/>
    </location>
</feature>
<accession>A0A8K0DAF9</accession>
<evidence type="ECO:0000256" key="12">
    <source>
        <dbReference type="ARBA" id="ARBA00022989"/>
    </source>
</evidence>
<feature type="disulfide bond" evidence="25">
    <location>
        <begin position="311"/>
        <end position="334"/>
    </location>
</feature>
<keyword evidence="15 25" id="KW-1015">Disulfide bond</keyword>
<keyword evidence="10 24" id="KW-0479">Metal-binding</keyword>
<evidence type="ECO:0000256" key="7">
    <source>
        <dbReference type="ARBA" id="ARBA00022676"/>
    </source>
</evidence>
<dbReference type="InterPro" id="IPR007754">
    <property type="entry name" value="GlcNAc_II"/>
</dbReference>
<evidence type="ECO:0000256" key="16">
    <source>
        <dbReference type="ARBA" id="ARBA00023180"/>
    </source>
</evidence>
<comment type="cofactor">
    <cofactor evidence="1 24">
        <name>Mn(2+)</name>
        <dbReference type="ChEBI" id="CHEBI:29035"/>
    </cofactor>
</comment>
<evidence type="ECO:0000256" key="22">
    <source>
        <dbReference type="ARBA" id="ARBA00093257"/>
    </source>
</evidence>
<feature type="binding site" evidence="23">
    <location>
        <begin position="208"/>
        <end position="212"/>
    </location>
    <ligand>
        <name>substrate</name>
    </ligand>
</feature>
<keyword evidence="9 26" id="KW-0812">Transmembrane</keyword>
<evidence type="ECO:0000256" key="20">
    <source>
        <dbReference type="ARBA" id="ARBA00032552"/>
    </source>
</evidence>
<dbReference type="GO" id="GO:0009312">
    <property type="term" value="P:oligosaccharide biosynthetic process"/>
    <property type="evidence" value="ECO:0007669"/>
    <property type="project" value="InterPro"/>
</dbReference>
<dbReference type="InterPro" id="IPR029044">
    <property type="entry name" value="Nucleotide-diphossugar_trans"/>
</dbReference>
<keyword evidence="11" id="KW-0735">Signal-anchor</keyword>
<dbReference type="GO" id="GO:0046872">
    <property type="term" value="F:metal ion binding"/>
    <property type="evidence" value="ECO:0007669"/>
    <property type="project" value="UniProtKB-KW"/>
</dbReference>
<dbReference type="PANTHER" id="PTHR12871:SF0">
    <property type="entry name" value="ALPHA-1,6-MANNOSYL-GLYCOPROTEIN 2-BETA-N-ACETYLGLUCOSAMINYLTRANSFERASE"/>
    <property type="match status" value="1"/>
</dbReference>
<dbReference type="GO" id="GO:0006487">
    <property type="term" value="P:protein N-linked glycosylation"/>
    <property type="evidence" value="ECO:0007669"/>
    <property type="project" value="TreeGrafter"/>
</dbReference>
<feature type="disulfide bond" evidence="25">
    <location>
        <begin position="176"/>
        <end position="190"/>
    </location>
</feature>
<gene>
    <name evidence="27" type="ORF">ILUMI_06362</name>
</gene>
<evidence type="ECO:0000256" key="24">
    <source>
        <dbReference type="PIRSR" id="PIRSR607754-2"/>
    </source>
</evidence>
<feature type="binding site" evidence="24">
    <location>
        <position position="239"/>
    </location>
    <ligand>
        <name>Mn(2+)</name>
        <dbReference type="ChEBI" id="CHEBI:29035"/>
    </ligand>
</feature>
<evidence type="ECO:0000256" key="13">
    <source>
        <dbReference type="ARBA" id="ARBA00023034"/>
    </source>
</evidence>
<evidence type="ECO:0000256" key="11">
    <source>
        <dbReference type="ARBA" id="ARBA00022968"/>
    </source>
</evidence>
<dbReference type="OrthoDB" id="6019616at2759"/>
<comment type="caution">
    <text evidence="27">The sequence shown here is derived from an EMBL/GenBank/DDBJ whole genome shotgun (WGS) entry which is preliminary data.</text>
</comment>
<dbReference type="SUPFAM" id="SSF53448">
    <property type="entry name" value="Nucleotide-diphospho-sugar transferases"/>
    <property type="match status" value="1"/>
</dbReference>
<dbReference type="UniPathway" id="UPA00378"/>
<dbReference type="PANTHER" id="PTHR12871">
    <property type="entry name" value="BETA-1,2-N-ACETYLGLUCOSAMINYLTRANSFERASE II"/>
    <property type="match status" value="1"/>
</dbReference>
<comment type="similarity">
    <text evidence="4">Belongs to the glycosyltransferase 16 (GT16) protein family.</text>
</comment>
<evidence type="ECO:0000313" key="28">
    <source>
        <dbReference type="Proteomes" id="UP000801492"/>
    </source>
</evidence>
<evidence type="ECO:0000313" key="27">
    <source>
        <dbReference type="EMBL" id="KAF2899826.1"/>
    </source>
</evidence>
<keyword evidence="14 26" id="KW-0472">Membrane</keyword>
<dbReference type="Pfam" id="PF05060">
    <property type="entry name" value="MGAT2"/>
    <property type="match status" value="1"/>
</dbReference>
<evidence type="ECO:0000256" key="26">
    <source>
        <dbReference type="SAM" id="Phobius"/>
    </source>
</evidence>
<feature type="disulfide bond" evidence="25">
    <location>
        <begin position="354"/>
        <end position="363"/>
    </location>
</feature>